<comment type="caution">
    <text evidence="2">The sequence shown here is derived from an EMBL/GenBank/DDBJ whole genome shotgun (WGS) entry which is preliminary data.</text>
</comment>
<protein>
    <submittedName>
        <fullName evidence="2">RBP1A protein</fullName>
    </submittedName>
</protein>
<feature type="non-terminal residue" evidence="2">
    <location>
        <position position="1"/>
    </location>
</feature>
<feature type="compositionally biased region" description="Basic residues" evidence="1">
    <location>
        <begin position="54"/>
        <end position="63"/>
    </location>
</feature>
<dbReference type="EMBL" id="VXBA01004450">
    <property type="protein sequence ID" value="NXM75347.1"/>
    <property type="molecule type" value="Genomic_DNA"/>
</dbReference>
<dbReference type="AlphaFoldDB" id="A0A7L1DEI7"/>
<proteinExistence type="predicted"/>
<reference evidence="2 3" key="1">
    <citation type="submission" date="2019-09" db="EMBL/GenBank/DDBJ databases">
        <title>Bird 10,000 Genomes (B10K) Project - Family phase.</title>
        <authorList>
            <person name="Zhang G."/>
        </authorList>
    </citation>
    <scope>NUCLEOTIDE SEQUENCE [LARGE SCALE GENOMIC DNA]</scope>
    <source>
        <strain evidence="2">B10K-DU-002-03</strain>
        <tissue evidence="2">Muscle</tissue>
    </source>
</reference>
<feature type="non-terminal residue" evidence="2">
    <location>
        <position position="63"/>
    </location>
</feature>
<accession>A0A7L1DEI7</accession>
<organism evidence="2 3">
    <name type="scientific">Serilophus lunatus</name>
    <name type="common">silver-breasted broadbill</name>
    <dbReference type="NCBI Taxonomy" id="239386"/>
    <lineage>
        <taxon>Eukaryota</taxon>
        <taxon>Metazoa</taxon>
        <taxon>Chordata</taxon>
        <taxon>Craniata</taxon>
        <taxon>Vertebrata</taxon>
        <taxon>Euteleostomi</taxon>
        <taxon>Archelosauria</taxon>
        <taxon>Archosauria</taxon>
        <taxon>Dinosauria</taxon>
        <taxon>Saurischia</taxon>
        <taxon>Theropoda</taxon>
        <taxon>Coelurosauria</taxon>
        <taxon>Aves</taxon>
        <taxon>Neognathae</taxon>
        <taxon>Neoaves</taxon>
        <taxon>Telluraves</taxon>
        <taxon>Australaves</taxon>
        <taxon>Passeriformes</taxon>
        <taxon>Eurylaimidae</taxon>
        <taxon>Serilophus</taxon>
    </lineage>
</organism>
<evidence type="ECO:0000313" key="3">
    <source>
        <dbReference type="Proteomes" id="UP000553648"/>
    </source>
</evidence>
<evidence type="ECO:0000313" key="2">
    <source>
        <dbReference type="EMBL" id="NXM75347.1"/>
    </source>
</evidence>
<gene>
    <name evidence="2" type="primary">Ralbp1a</name>
    <name evidence="2" type="ORF">SERLUN_R04395</name>
</gene>
<feature type="region of interest" description="Disordered" evidence="1">
    <location>
        <begin position="1"/>
        <end position="63"/>
    </location>
</feature>
<keyword evidence="3" id="KW-1185">Reference proteome</keyword>
<dbReference type="Proteomes" id="UP000553648">
    <property type="component" value="Unassembled WGS sequence"/>
</dbReference>
<name>A0A7L1DEI7_9PASS</name>
<evidence type="ECO:0000256" key="1">
    <source>
        <dbReference type="SAM" id="MobiDB-lite"/>
    </source>
</evidence>
<feature type="compositionally biased region" description="Polar residues" evidence="1">
    <location>
        <begin position="9"/>
        <end position="20"/>
    </location>
</feature>
<sequence length="63" mass="6994">VEHSGSLVCASSSEEISPTKFSGCYHSSEPSPTHDRLVEPSYIVSDDEQEQGKKKGHFKKKKE</sequence>